<dbReference type="InterPro" id="IPR023346">
    <property type="entry name" value="Lysozyme-like_dom_sf"/>
</dbReference>
<dbReference type="PROSITE" id="PS50853">
    <property type="entry name" value="FN3"/>
    <property type="match status" value="1"/>
</dbReference>
<keyword evidence="3" id="KW-0645">Protease</keyword>
<evidence type="ECO:0000256" key="16">
    <source>
        <dbReference type="SAM" id="MobiDB-lite"/>
    </source>
</evidence>
<dbReference type="InterPro" id="IPR001264">
    <property type="entry name" value="Glyco_trans_51"/>
</dbReference>
<feature type="compositionally biased region" description="Low complexity" evidence="16">
    <location>
        <begin position="804"/>
        <end position="845"/>
    </location>
</feature>
<keyword evidence="1" id="KW-1003">Cell membrane</keyword>
<feature type="region of interest" description="Disordered" evidence="16">
    <location>
        <begin position="634"/>
        <end position="676"/>
    </location>
</feature>
<dbReference type="InterPro" id="IPR001460">
    <property type="entry name" value="PCN-bd_Tpept"/>
</dbReference>
<dbReference type="Pfam" id="PF00912">
    <property type="entry name" value="Transgly"/>
    <property type="match status" value="1"/>
</dbReference>
<protein>
    <submittedName>
        <fullName evidence="19">PBP1A family penicillin-binding protein</fullName>
    </submittedName>
</protein>
<dbReference type="EMBL" id="JAUQTB010000001">
    <property type="protein sequence ID" value="MDO7904950.1"/>
    <property type="molecule type" value="Genomic_DNA"/>
</dbReference>
<dbReference type="InterPro" id="IPR036116">
    <property type="entry name" value="FN3_sf"/>
</dbReference>
<dbReference type="Gene3D" id="3.40.710.10">
    <property type="entry name" value="DD-peptidase/beta-lactamase superfamily"/>
    <property type="match status" value="1"/>
</dbReference>
<reference evidence="19 20" key="1">
    <citation type="submission" date="2023-07" db="EMBL/GenBank/DDBJ databases">
        <title>Paenibacillus sp. JX-17 nov. isolated from soil.</title>
        <authorList>
            <person name="Wan Y."/>
            <person name="Liu B."/>
        </authorList>
    </citation>
    <scope>NUCLEOTIDE SEQUENCE [LARGE SCALE GENOMIC DNA]</scope>
    <source>
        <strain evidence="19 20">JX-17</strain>
    </source>
</reference>
<gene>
    <name evidence="19" type="ORF">Q5741_00815</name>
</gene>
<comment type="catalytic activity">
    <reaction evidence="14">
        <text>Preferential cleavage: (Ac)2-L-Lys-D-Ala-|-D-Ala. Also transpeptidation of peptidyl-alanyl moieties that are N-acyl substituents of D-alanine.</text>
        <dbReference type="EC" id="3.4.16.4"/>
    </reaction>
</comment>
<feature type="compositionally biased region" description="Gly residues" evidence="16">
    <location>
        <begin position="879"/>
        <end position="898"/>
    </location>
</feature>
<keyword evidence="12" id="KW-0511">Multifunctional enzyme</keyword>
<keyword evidence="2" id="KW-0121">Carboxypeptidase</keyword>
<dbReference type="RefSeq" id="WP_305022145.1">
    <property type="nucleotide sequence ID" value="NZ_JAUQTB010000001.1"/>
</dbReference>
<evidence type="ECO:0000256" key="10">
    <source>
        <dbReference type="ARBA" id="ARBA00022989"/>
    </source>
</evidence>
<keyword evidence="5" id="KW-0808">Transferase</keyword>
<keyword evidence="4" id="KW-0328">Glycosyltransferase</keyword>
<organism evidence="19 20">
    <name type="scientific">Paenibacillus lacisoli</name>
    <dbReference type="NCBI Taxonomy" id="3064525"/>
    <lineage>
        <taxon>Bacteria</taxon>
        <taxon>Bacillati</taxon>
        <taxon>Bacillota</taxon>
        <taxon>Bacilli</taxon>
        <taxon>Bacillales</taxon>
        <taxon>Paenibacillaceae</taxon>
        <taxon>Paenibacillus</taxon>
    </lineage>
</organism>
<accession>A0ABT9C6R8</accession>
<dbReference type="SUPFAM" id="SSF49265">
    <property type="entry name" value="Fibronectin type III"/>
    <property type="match status" value="1"/>
</dbReference>
<evidence type="ECO:0000256" key="8">
    <source>
        <dbReference type="ARBA" id="ARBA00022960"/>
    </source>
</evidence>
<evidence type="ECO:0000256" key="3">
    <source>
        <dbReference type="ARBA" id="ARBA00022670"/>
    </source>
</evidence>
<keyword evidence="13" id="KW-0961">Cell wall biogenesis/degradation</keyword>
<comment type="caution">
    <text evidence="19">The sequence shown here is derived from an EMBL/GenBank/DDBJ whole genome shotgun (WGS) entry which is preliminary data.</text>
</comment>
<feature type="region of interest" description="Disordered" evidence="16">
    <location>
        <begin position="1"/>
        <end position="28"/>
    </location>
</feature>
<keyword evidence="10 17" id="KW-1133">Transmembrane helix</keyword>
<dbReference type="InterPro" id="IPR050396">
    <property type="entry name" value="Glycosyltr_51/Transpeptidase"/>
</dbReference>
<proteinExistence type="predicted"/>
<keyword evidence="6 17" id="KW-0812">Transmembrane</keyword>
<evidence type="ECO:0000256" key="1">
    <source>
        <dbReference type="ARBA" id="ARBA00022475"/>
    </source>
</evidence>
<feature type="compositionally biased region" description="Polar residues" evidence="16">
    <location>
        <begin position="848"/>
        <end position="860"/>
    </location>
</feature>
<feature type="compositionally biased region" description="Acidic residues" evidence="16">
    <location>
        <begin position="646"/>
        <end position="661"/>
    </location>
</feature>
<evidence type="ECO:0000256" key="6">
    <source>
        <dbReference type="ARBA" id="ARBA00022692"/>
    </source>
</evidence>
<keyword evidence="11 17" id="KW-0472">Membrane</keyword>
<evidence type="ECO:0000256" key="7">
    <source>
        <dbReference type="ARBA" id="ARBA00022801"/>
    </source>
</evidence>
<dbReference type="CDD" id="cd00063">
    <property type="entry name" value="FN3"/>
    <property type="match status" value="1"/>
</dbReference>
<feature type="transmembrane region" description="Helical" evidence="17">
    <location>
        <begin position="36"/>
        <end position="60"/>
    </location>
</feature>
<dbReference type="Pfam" id="PF00905">
    <property type="entry name" value="Transpeptidase"/>
    <property type="match status" value="1"/>
</dbReference>
<comment type="catalytic activity">
    <reaction evidence="15">
        <text>[GlcNAc-(1-&gt;4)-Mur2Ac(oyl-L-Ala-gamma-D-Glu-L-Lys-D-Ala-D-Ala)](n)-di-trans,octa-cis-undecaprenyl diphosphate + beta-D-GlcNAc-(1-&gt;4)-Mur2Ac(oyl-L-Ala-gamma-D-Glu-L-Lys-D-Ala-D-Ala)-di-trans,octa-cis-undecaprenyl diphosphate = [GlcNAc-(1-&gt;4)-Mur2Ac(oyl-L-Ala-gamma-D-Glu-L-Lys-D-Ala-D-Ala)](n+1)-di-trans,octa-cis-undecaprenyl diphosphate + di-trans,octa-cis-undecaprenyl diphosphate + H(+)</text>
        <dbReference type="Rhea" id="RHEA:23708"/>
        <dbReference type="Rhea" id="RHEA-COMP:9602"/>
        <dbReference type="Rhea" id="RHEA-COMP:9603"/>
        <dbReference type="ChEBI" id="CHEBI:15378"/>
        <dbReference type="ChEBI" id="CHEBI:58405"/>
        <dbReference type="ChEBI" id="CHEBI:60033"/>
        <dbReference type="ChEBI" id="CHEBI:78435"/>
        <dbReference type="EC" id="2.4.99.28"/>
    </reaction>
</comment>
<dbReference type="PANTHER" id="PTHR32282:SF32">
    <property type="entry name" value="PENICILLIN-BINDING PROTEIN 2A"/>
    <property type="match status" value="1"/>
</dbReference>
<keyword evidence="9" id="KW-0573">Peptidoglycan synthesis</keyword>
<feature type="domain" description="Fibronectin type-III" evidence="18">
    <location>
        <begin position="666"/>
        <end position="758"/>
    </location>
</feature>
<evidence type="ECO:0000256" key="12">
    <source>
        <dbReference type="ARBA" id="ARBA00023268"/>
    </source>
</evidence>
<evidence type="ECO:0000256" key="5">
    <source>
        <dbReference type="ARBA" id="ARBA00022679"/>
    </source>
</evidence>
<dbReference type="NCBIfam" id="TIGR02074">
    <property type="entry name" value="PBP_1a_fam"/>
    <property type="match status" value="1"/>
</dbReference>
<sequence>MSNDSLSRSGNRNNKPGKNKEKPAGNKKKKLTGKRVAWILFFTIAFAVFCGIAGYLFVVINGERMYQANKDKITVNETSKVYDRNDKLVGELSVQKSDPATEDEIPKLLKDAFVATEDKRFYEHKGVDLWSIGRAAVKDVVARSAVEGGSTITQQLAKNLFLTRDKTFFRKATEVSIAVALDRNMSKEEILTLYLNRIWFGHSYYGVKAAAEGYFGVSDLKQLKLWQIATLAAIPKGPSKYNPASNPNDSKERRGVVLQLMYEQGYITKAQMDEAKAINYQYKAPKKQQKHQAFIDYVMDEAESQYGLSGDDLNIGGYKIYTTLDVQAQTAMEKAFADDSLFEKSKDDQQVQASMVIMDHTNGGLVALMGGRDYQRGGYSRLNSRRQPGSAFKPIVSYAPALDSGEFTMDTPLSNERQSFGKYSPRNLHGYSKTISMTDAITKSENIPAVWLLNQIGVKTGVAFAEKLGIKLGPEDQSLAIALGGLSQGTNTLEMAQAFSAFGNDGQFQTAYSIRRIDDSNGKTQFEHTSDLKRVMKEKTAYEMTEMMQNVVTSGTGKKAQIDWPVAGKTGTTQSGIEGNSSNRDVWFVGYTPEWTGAVWMGYDKPDKDHLLKRSSSLSAAFFARVMQEALQGHEVTDFKKPKGLEEDEPVKEQPPQEEEPAALGTPGGLTGSYSMDTQTVSLSWNPAEGSNVLYRVYRKESSESSFTPIIDGVATTGADDQAAMAGLTYEYYVTAYSGITGEESQPSNTVSVTIDAAEVTPPPEQQEPVPGDVTTPEDGDGTYQGTVPQDNGNNGLGNGGDNSGTPNSGSGTDTGTTPPDSGNGQNNGSDTPTGGSSDTSGDDPAQGDTTGQQGISQPVTVPGTVSPEDGTTDSGTGTDAGSGNRGNGNGNGNGNGR</sequence>
<evidence type="ECO:0000256" key="2">
    <source>
        <dbReference type="ARBA" id="ARBA00022645"/>
    </source>
</evidence>
<keyword evidence="20" id="KW-1185">Reference proteome</keyword>
<evidence type="ECO:0000256" key="14">
    <source>
        <dbReference type="ARBA" id="ARBA00034000"/>
    </source>
</evidence>
<evidence type="ECO:0000256" key="9">
    <source>
        <dbReference type="ARBA" id="ARBA00022984"/>
    </source>
</evidence>
<dbReference type="SUPFAM" id="SSF53955">
    <property type="entry name" value="Lysozyme-like"/>
    <property type="match status" value="1"/>
</dbReference>
<evidence type="ECO:0000256" key="15">
    <source>
        <dbReference type="ARBA" id="ARBA00049902"/>
    </source>
</evidence>
<evidence type="ECO:0000256" key="13">
    <source>
        <dbReference type="ARBA" id="ARBA00023316"/>
    </source>
</evidence>
<dbReference type="Gene3D" id="2.60.40.10">
    <property type="entry name" value="Immunoglobulins"/>
    <property type="match status" value="1"/>
</dbReference>
<dbReference type="InterPro" id="IPR012338">
    <property type="entry name" value="Beta-lactam/transpept-like"/>
</dbReference>
<evidence type="ECO:0000259" key="18">
    <source>
        <dbReference type="PROSITE" id="PS50853"/>
    </source>
</evidence>
<evidence type="ECO:0000313" key="20">
    <source>
        <dbReference type="Proteomes" id="UP001240171"/>
    </source>
</evidence>
<dbReference type="InterPro" id="IPR003961">
    <property type="entry name" value="FN3_dom"/>
</dbReference>
<evidence type="ECO:0000256" key="17">
    <source>
        <dbReference type="SAM" id="Phobius"/>
    </source>
</evidence>
<feature type="region of interest" description="Disordered" evidence="16">
    <location>
        <begin position="760"/>
        <end position="898"/>
    </location>
</feature>
<keyword evidence="7" id="KW-0378">Hydrolase</keyword>
<dbReference type="InterPro" id="IPR013783">
    <property type="entry name" value="Ig-like_fold"/>
</dbReference>
<dbReference type="Proteomes" id="UP001240171">
    <property type="component" value="Unassembled WGS sequence"/>
</dbReference>
<evidence type="ECO:0000256" key="4">
    <source>
        <dbReference type="ARBA" id="ARBA00022676"/>
    </source>
</evidence>
<dbReference type="InterPro" id="IPR036950">
    <property type="entry name" value="PBP_transglycosylase"/>
</dbReference>
<dbReference type="SUPFAM" id="SSF56601">
    <property type="entry name" value="beta-lactamase/transpeptidase-like"/>
    <property type="match status" value="1"/>
</dbReference>
<evidence type="ECO:0000313" key="19">
    <source>
        <dbReference type="EMBL" id="MDO7904950.1"/>
    </source>
</evidence>
<name>A0ABT9C6R8_9BACL</name>
<evidence type="ECO:0000256" key="11">
    <source>
        <dbReference type="ARBA" id="ARBA00023136"/>
    </source>
</evidence>
<dbReference type="PANTHER" id="PTHR32282">
    <property type="entry name" value="BINDING PROTEIN TRANSPEPTIDASE, PUTATIVE-RELATED"/>
    <property type="match status" value="1"/>
</dbReference>
<dbReference type="Gene3D" id="1.10.3810.10">
    <property type="entry name" value="Biosynthetic peptidoglycan transglycosylase-like"/>
    <property type="match status" value="1"/>
</dbReference>
<feature type="compositionally biased region" description="Basic and acidic residues" evidence="16">
    <location>
        <begin position="635"/>
        <end position="645"/>
    </location>
</feature>
<keyword evidence="8" id="KW-0133">Cell shape</keyword>